<evidence type="ECO:0000259" key="4">
    <source>
        <dbReference type="PROSITE" id="PS50013"/>
    </source>
</evidence>
<dbReference type="Proteomes" id="UP000027456">
    <property type="component" value="Unassembled WGS sequence"/>
</dbReference>
<dbReference type="GO" id="GO:0005634">
    <property type="term" value="C:nucleus"/>
    <property type="evidence" value="ECO:0007669"/>
    <property type="project" value="UniProtKB-SubCell"/>
</dbReference>
<comment type="caution">
    <text evidence="5">The sequence shown here is derived from an EMBL/GenBank/DDBJ whole genome shotgun (WGS) entry which is preliminary data.</text>
</comment>
<keyword evidence="2" id="KW-0539">Nucleus</keyword>
<dbReference type="GO" id="GO:0006338">
    <property type="term" value="P:chromatin remodeling"/>
    <property type="evidence" value="ECO:0007669"/>
    <property type="project" value="UniProtKB-ARBA"/>
</dbReference>
<protein>
    <submittedName>
        <fullName evidence="5">Putative Transposon Tf2-1 polyprotein</fullName>
    </submittedName>
</protein>
<keyword evidence="6" id="KW-1185">Reference proteome</keyword>
<comment type="subcellular location">
    <subcellularLocation>
        <location evidence="1">Nucleus</location>
    </subcellularLocation>
</comment>
<dbReference type="InterPro" id="IPR023780">
    <property type="entry name" value="Chromo_domain"/>
</dbReference>
<dbReference type="InterPro" id="IPR017984">
    <property type="entry name" value="Chromo_dom_subgr"/>
</dbReference>
<evidence type="ECO:0000256" key="1">
    <source>
        <dbReference type="ARBA" id="ARBA00004123"/>
    </source>
</evidence>
<organism evidence="5 6">
    <name type="scientific">Rhizoctonia solani 123E</name>
    <dbReference type="NCBI Taxonomy" id="1423351"/>
    <lineage>
        <taxon>Eukaryota</taxon>
        <taxon>Fungi</taxon>
        <taxon>Dikarya</taxon>
        <taxon>Basidiomycota</taxon>
        <taxon>Agaricomycotina</taxon>
        <taxon>Agaricomycetes</taxon>
        <taxon>Cantharellales</taxon>
        <taxon>Ceratobasidiaceae</taxon>
        <taxon>Rhizoctonia</taxon>
    </lineage>
</organism>
<sequence length="214" mass="24830">MAEFAYNNAVHSATGMSPFQCLYGRDPVMSPSKVQVETPEAESMANLLEKQREEAQAALRLAKERMTNGQKEEVPKQFEVGDKVWILAENIQLKSSSPKLTNRRIGPFPIKNKLSEWAYEVELPETLKIHPVFYVGLLSKAIEDEHRPFLNRPPPETIEGEEEYKVETIIDHKREKGTWWYYVKWKGYGPESNTWEPRENLEHAQKTLKNFHST</sequence>
<reference evidence="5 6" key="1">
    <citation type="submission" date="2013-12" db="EMBL/GenBank/DDBJ databases">
        <authorList>
            <person name="Cubeta M."/>
            <person name="Pakala S."/>
            <person name="Fedorova N."/>
            <person name="Thomas E."/>
            <person name="Dean R."/>
            <person name="Jabaji S."/>
            <person name="Neate S."/>
            <person name="Toda T."/>
            <person name="Tavantzis S."/>
            <person name="Vilgalys R."/>
            <person name="Bharathan N."/>
            <person name="Pakala S."/>
            <person name="Losada L.S."/>
            <person name="Zafar N."/>
            <person name="Nierman W."/>
        </authorList>
    </citation>
    <scope>NUCLEOTIDE SEQUENCE [LARGE SCALE GENOMIC DNA]</scope>
    <source>
        <strain evidence="5 6">123E</strain>
    </source>
</reference>
<dbReference type="PROSITE" id="PS00598">
    <property type="entry name" value="CHROMO_1"/>
    <property type="match status" value="1"/>
</dbReference>
<evidence type="ECO:0000256" key="3">
    <source>
        <dbReference type="SAM" id="Coils"/>
    </source>
</evidence>
<dbReference type="SMART" id="SM00298">
    <property type="entry name" value="CHROMO"/>
    <property type="match status" value="1"/>
</dbReference>
<evidence type="ECO:0000313" key="5">
    <source>
        <dbReference type="EMBL" id="KEP45644.1"/>
    </source>
</evidence>
<dbReference type="SUPFAM" id="SSF54160">
    <property type="entry name" value="Chromo domain-like"/>
    <property type="match status" value="1"/>
</dbReference>
<dbReference type="InterPro" id="IPR023779">
    <property type="entry name" value="Chromodomain_CS"/>
</dbReference>
<evidence type="ECO:0000256" key="2">
    <source>
        <dbReference type="ARBA" id="ARBA00023242"/>
    </source>
</evidence>
<dbReference type="PRINTS" id="PR00504">
    <property type="entry name" value="CHROMODOMAIN"/>
</dbReference>
<dbReference type="Pfam" id="PF24626">
    <property type="entry name" value="SH3_Tf2-1"/>
    <property type="match status" value="1"/>
</dbReference>
<dbReference type="InterPro" id="IPR056924">
    <property type="entry name" value="SH3_Tf2-1"/>
</dbReference>
<feature type="domain" description="Chromo" evidence="4">
    <location>
        <begin position="164"/>
        <end position="214"/>
    </location>
</feature>
<dbReference type="Gene3D" id="2.40.50.40">
    <property type="match status" value="1"/>
</dbReference>
<dbReference type="InterPro" id="IPR051219">
    <property type="entry name" value="Heterochromatin_chromo-domain"/>
</dbReference>
<dbReference type="InterPro" id="IPR016197">
    <property type="entry name" value="Chromo-like_dom_sf"/>
</dbReference>
<dbReference type="OrthoDB" id="3268967at2759"/>
<dbReference type="GO" id="GO:0003676">
    <property type="term" value="F:nucleic acid binding"/>
    <property type="evidence" value="ECO:0007669"/>
    <property type="project" value="InterPro"/>
</dbReference>
<dbReference type="PROSITE" id="PS50013">
    <property type="entry name" value="CHROMO_2"/>
    <property type="match status" value="1"/>
</dbReference>
<feature type="coiled-coil region" evidence="3">
    <location>
        <begin position="41"/>
        <end position="72"/>
    </location>
</feature>
<dbReference type="HOGENOM" id="CLU_000384_6_4_1"/>
<dbReference type="PANTHER" id="PTHR22812">
    <property type="entry name" value="CHROMOBOX PROTEIN"/>
    <property type="match status" value="1"/>
</dbReference>
<dbReference type="STRING" id="1423351.A0A074RFU1"/>
<dbReference type="Gene3D" id="3.30.420.10">
    <property type="entry name" value="Ribonuclease H-like superfamily/Ribonuclease H"/>
    <property type="match status" value="1"/>
</dbReference>
<keyword evidence="3" id="KW-0175">Coiled coil</keyword>
<dbReference type="InterPro" id="IPR000953">
    <property type="entry name" value="Chromo/chromo_shadow_dom"/>
</dbReference>
<dbReference type="EMBL" id="AZST01001609">
    <property type="protein sequence ID" value="KEP45644.1"/>
    <property type="molecule type" value="Genomic_DNA"/>
</dbReference>
<feature type="non-terminal residue" evidence="5">
    <location>
        <position position="214"/>
    </location>
</feature>
<name>A0A074RFU1_9AGAM</name>
<accession>A0A074RFU1</accession>
<proteinExistence type="predicted"/>
<evidence type="ECO:0000313" key="6">
    <source>
        <dbReference type="Proteomes" id="UP000027456"/>
    </source>
</evidence>
<dbReference type="AlphaFoldDB" id="A0A074RFU1"/>
<gene>
    <name evidence="5" type="ORF">V565_253150</name>
</gene>
<dbReference type="Pfam" id="PF00385">
    <property type="entry name" value="Chromo"/>
    <property type="match status" value="1"/>
</dbReference>
<dbReference type="InterPro" id="IPR036397">
    <property type="entry name" value="RNaseH_sf"/>
</dbReference>